<organism evidence="2 3">
    <name type="scientific">Bacteroides faecium</name>
    <dbReference type="NCBI Taxonomy" id="2715212"/>
    <lineage>
        <taxon>Bacteria</taxon>
        <taxon>Pseudomonadati</taxon>
        <taxon>Bacteroidota</taxon>
        <taxon>Bacteroidia</taxon>
        <taxon>Bacteroidales</taxon>
        <taxon>Bacteroidaceae</taxon>
        <taxon>Bacteroides</taxon>
    </lineage>
</organism>
<accession>A0A6H0KKS2</accession>
<feature type="compositionally biased region" description="Basic and acidic residues" evidence="1">
    <location>
        <begin position="388"/>
        <end position="400"/>
    </location>
</feature>
<dbReference type="InterPro" id="IPR021958">
    <property type="entry name" value="DUF3575"/>
</dbReference>
<evidence type="ECO:0000313" key="2">
    <source>
        <dbReference type="EMBL" id="QIU93885.1"/>
    </source>
</evidence>
<dbReference type="AlphaFoldDB" id="A0A6H0KKS2"/>
<dbReference type="Proteomes" id="UP000501780">
    <property type="component" value="Chromosome"/>
</dbReference>
<name>A0A6H0KKS2_9BACE</name>
<proteinExistence type="predicted"/>
<dbReference type="Pfam" id="PF12099">
    <property type="entry name" value="DUF3575"/>
    <property type="match status" value="1"/>
</dbReference>
<feature type="compositionally biased region" description="Basic and acidic residues" evidence="1">
    <location>
        <begin position="408"/>
        <end position="423"/>
    </location>
</feature>
<dbReference type="EMBL" id="CP050831">
    <property type="protein sequence ID" value="QIU93885.1"/>
    <property type="molecule type" value="Genomic_DNA"/>
</dbReference>
<evidence type="ECO:0000256" key="1">
    <source>
        <dbReference type="SAM" id="MobiDB-lite"/>
    </source>
</evidence>
<keyword evidence="3" id="KW-1185">Reference proteome</keyword>
<evidence type="ECO:0000313" key="3">
    <source>
        <dbReference type="Proteomes" id="UP000501780"/>
    </source>
</evidence>
<feature type="region of interest" description="Disordered" evidence="1">
    <location>
        <begin position="388"/>
        <end position="467"/>
    </location>
</feature>
<dbReference type="KEGG" id="bfc:BacF7301_06885"/>
<gene>
    <name evidence="2" type="ORF">BacF7301_06885</name>
</gene>
<feature type="compositionally biased region" description="Polar residues" evidence="1">
    <location>
        <begin position="425"/>
        <end position="452"/>
    </location>
</feature>
<sequence length="467" mass="53973">MGNEGEHNAFLVQGKLVLFIGKCVRKGKYNGTKILYCILFSLFFLSGVECYAQSPTMRKKAVENKDSIMPFKSRLAFKTNAVDWLVLLPNITAEFDLFGSPYKHYTLSLGIKGNWSTSQNYKPSIVYNLFDTRLEFRNYFRTTQRNFHHLDSASFFQRLKEEVFTIKRFHPRYWRAYYWGVYADYANYNFKFGKRGMQGSALGLGVSGGFSIPLYGYRDNFVDLELGASVGFVYTKYDAYRHDEESNCYPRLPEKSKGGHLVPFPVVSDLRVAFVYRFSTSVKNKYKLIDYDKINARAEAKRQKQLRRDSIGEARTKIKELKKLQKDSLDLAKDSLSQIKDSLKKQDKLMKDSLEQVRKLDKEQAKLMKDSLEQVQKLEKEQAKLMKDSLENVAKEEKKRSKEKKKDKRIEEGVETPEIKEQSPDEQQPVQEKQSTEPESSDPQAVTPPSSGSREDNPETTNMGGEE</sequence>
<reference evidence="2 3" key="1">
    <citation type="submission" date="2020-03" db="EMBL/GenBank/DDBJ databases">
        <title>Genomic analysis of Bacteroides faecium CBA7301.</title>
        <authorList>
            <person name="Kim J."/>
            <person name="Roh S.W."/>
        </authorList>
    </citation>
    <scope>NUCLEOTIDE SEQUENCE [LARGE SCALE GENOMIC DNA]</scope>
    <source>
        <strain evidence="2 3">CBA7301</strain>
    </source>
</reference>
<protein>
    <submittedName>
        <fullName evidence="2">DUF3575 domain-containing protein</fullName>
    </submittedName>
</protein>